<evidence type="ECO:0000313" key="1">
    <source>
        <dbReference type="EMBL" id="KAK8568717.1"/>
    </source>
</evidence>
<accession>A0ABR2F1B0</accession>
<keyword evidence="2" id="KW-1185">Reference proteome</keyword>
<comment type="caution">
    <text evidence="1">The sequence shown here is derived from an EMBL/GenBank/DDBJ whole genome shotgun (WGS) entry which is preliminary data.</text>
</comment>
<protein>
    <submittedName>
        <fullName evidence="1">Uncharacterized protein</fullName>
    </submittedName>
</protein>
<evidence type="ECO:0000313" key="2">
    <source>
        <dbReference type="Proteomes" id="UP001472677"/>
    </source>
</evidence>
<proteinExistence type="predicted"/>
<gene>
    <name evidence="1" type="ORF">V6N12_007260</name>
</gene>
<sequence>MSLLARIHAFGMRIRFGCNHLSRRAHLVSGSVFHLVFGCPTINSLWQSIPTSLLGVDFSDLPLKEWLLQASLRITILLNLNRRQLLRLHMHQYRRCHLSNPKCWCWFDWWSGMCSYRFPSFFLQEYRHHIDSSSEILENSKRLCALRTTLVMTRQVQSENTDVTKMLSSSSAYISFSLVRSIVPLCTDDWSVEFKH</sequence>
<reference evidence="1 2" key="1">
    <citation type="journal article" date="2024" name="G3 (Bethesda)">
        <title>Genome assembly of Hibiscus sabdariffa L. provides insights into metabolisms of medicinal natural products.</title>
        <authorList>
            <person name="Kim T."/>
        </authorList>
    </citation>
    <scope>NUCLEOTIDE SEQUENCE [LARGE SCALE GENOMIC DNA]</scope>
    <source>
        <strain evidence="1">TK-2024</strain>
        <tissue evidence="1">Old leaves</tissue>
    </source>
</reference>
<name>A0ABR2F1B0_9ROSI</name>
<dbReference type="Proteomes" id="UP001472677">
    <property type="component" value="Unassembled WGS sequence"/>
</dbReference>
<organism evidence="1 2">
    <name type="scientific">Hibiscus sabdariffa</name>
    <name type="common">roselle</name>
    <dbReference type="NCBI Taxonomy" id="183260"/>
    <lineage>
        <taxon>Eukaryota</taxon>
        <taxon>Viridiplantae</taxon>
        <taxon>Streptophyta</taxon>
        <taxon>Embryophyta</taxon>
        <taxon>Tracheophyta</taxon>
        <taxon>Spermatophyta</taxon>
        <taxon>Magnoliopsida</taxon>
        <taxon>eudicotyledons</taxon>
        <taxon>Gunneridae</taxon>
        <taxon>Pentapetalae</taxon>
        <taxon>rosids</taxon>
        <taxon>malvids</taxon>
        <taxon>Malvales</taxon>
        <taxon>Malvaceae</taxon>
        <taxon>Malvoideae</taxon>
        <taxon>Hibiscus</taxon>
    </lineage>
</organism>
<dbReference type="EMBL" id="JBBPBM010000009">
    <property type="protein sequence ID" value="KAK8568717.1"/>
    <property type="molecule type" value="Genomic_DNA"/>
</dbReference>